<feature type="region of interest" description="Disordered" evidence="2">
    <location>
        <begin position="6817"/>
        <end position="6858"/>
    </location>
</feature>
<name>A0A518DSX3_9BACT</name>
<protein>
    <submittedName>
        <fullName evidence="3">Autotransporter-associated beta strand repeat protein</fullName>
    </submittedName>
</protein>
<proteinExistence type="predicted"/>
<dbReference type="KEGG" id="lcre:Pla8534_27410"/>
<dbReference type="EMBL" id="CP036433">
    <property type="protein sequence ID" value="QDU94933.1"/>
    <property type="molecule type" value="Genomic_DNA"/>
</dbReference>
<evidence type="ECO:0000313" key="3">
    <source>
        <dbReference type="EMBL" id="QDU94933.1"/>
    </source>
</evidence>
<keyword evidence="1" id="KW-0732">Signal</keyword>
<dbReference type="Gene3D" id="2.80.10.50">
    <property type="match status" value="2"/>
</dbReference>
<dbReference type="InterPro" id="IPR011050">
    <property type="entry name" value="Pectin_lyase_fold/virulence"/>
</dbReference>
<dbReference type="SUPFAM" id="SSF63829">
    <property type="entry name" value="Calcium-dependent phosphotriesterase"/>
    <property type="match status" value="1"/>
</dbReference>
<evidence type="ECO:0000256" key="1">
    <source>
        <dbReference type="ARBA" id="ARBA00022729"/>
    </source>
</evidence>
<dbReference type="InterPro" id="IPR006626">
    <property type="entry name" value="PbH1"/>
</dbReference>
<dbReference type="Proteomes" id="UP000317648">
    <property type="component" value="Chromosome"/>
</dbReference>
<dbReference type="InterPro" id="IPR059226">
    <property type="entry name" value="Choice_anch_Q_dom"/>
</dbReference>
<reference evidence="3 4" key="1">
    <citation type="submission" date="2019-02" db="EMBL/GenBank/DDBJ databases">
        <title>Deep-cultivation of Planctomycetes and their phenomic and genomic characterization uncovers novel biology.</title>
        <authorList>
            <person name="Wiegand S."/>
            <person name="Jogler M."/>
            <person name="Boedeker C."/>
            <person name="Pinto D."/>
            <person name="Vollmers J."/>
            <person name="Rivas-Marin E."/>
            <person name="Kohn T."/>
            <person name="Peeters S.H."/>
            <person name="Heuer A."/>
            <person name="Rast P."/>
            <person name="Oberbeckmann S."/>
            <person name="Bunk B."/>
            <person name="Jeske O."/>
            <person name="Meyerdierks A."/>
            <person name="Storesund J.E."/>
            <person name="Kallscheuer N."/>
            <person name="Luecker S."/>
            <person name="Lage O.M."/>
            <person name="Pohl T."/>
            <person name="Merkel B.J."/>
            <person name="Hornburger P."/>
            <person name="Mueller R.-W."/>
            <person name="Bruemmer F."/>
            <person name="Labrenz M."/>
            <person name="Spormann A.M."/>
            <person name="Op den Camp H."/>
            <person name="Overmann J."/>
            <person name="Amann R."/>
            <person name="Jetten M.S.M."/>
            <person name="Mascher T."/>
            <person name="Medema M.H."/>
            <person name="Devos D.P."/>
            <person name="Kaster A.-K."/>
            <person name="Ovreas L."/>
            <person name="Rohde M."/>
            <person name="Galperin M.Y."/>
            <person name="Jogler C."/>
        </authorList>
    </citation>
    <scope>NUCLEOTIDE SEQUENCE [LARGE SCALE GENOMIC DNA]</scope>
    <source>
        <strain evidence="3 4">Pla85_3_4</strain>
    </source>
</reference>
<dbReference type="Pfam" id="PF12951">
    <property type="entry name" value="PATR"/>
    <property type="match status" value="6"/>
</dbReference>
<evidence type="ECO:0000313" key="4">
    <source>
        <dbReference type="Proteomes" id="UP000317648"/>
    </source>
</evidence>
<dbReference type="InterPro" id="IPR013431">
    <property type="entry name" value="Delta_60_rpt"/>
</dbReference>
<dbReference type="SUPFAM" id="SSF51126">
    <property type="entry name" value="Pectin lyase-like"/>
    <property type="match status" value="3"/>
</dbReference>
<evidence type="ECO:0000256" key="2">
    <source>
        <dbReference type="SAM" id="MobiDB-lite"/>
    </source>
</evidence>
<dbReference type="NCBIfam" id="TIGR02608">
    <property type="entry name" value="delta_60_rpt"/>
    <property type="match status" value="5"/>
</dbReference>
<dbReference type="Pfam" id="PF17164">
    <property type="entry name" value="DUF5122"/>
    <property type="match status" value="3"/>
</dbReference>
<gene>
    <name evidence="3" type="ORF">Pla8534_27410</name>
</gene>
<dbReference type="NCBIfam" id="TIGR02601">
    <property type="entry name" value="autotrns_rpt"/>
    <property type="match status" value="2"/>
</dbReference>
<feature type="compositionally biased region" description="Low complexity" evidence="2">
    <location>
        <begin position="7099"/>
        <end position="7119"/>
    </location>
</feature>
<sequence length="7286" mass="718253">MPMPSWMKRLLWNNDYGSRAQQEKRRRQQQDYVQLGVLPLEIRRVLDAGGLDPGFGQMGVAVTNVGGNDFLATAAIEDNGQIVAAGEINGDFAIARFNADGSLDTTFGGGDGFATADFGYADHALAIAVDGNGNYVLAGESNADFALARFTSAGVLDTTFDTDGMQTTDIGVSSIDQVRGVAVDSQGRIVAVGFRDNEAAVARYTSAGQLDTDFSGDGKEAYAFAGSRFGAVAIGAADEIYAVGAAVGSNGVDFLVVGYDDEGTESFAAHHDLGGPDFAYSVAIDAGTLVLGGSSAGNFALIRVSAIDGALDLSFDTDGVVVTDFGFDSEEIHSLAIQADGAILATGNVGVLGGATDWGLARYRSDGSADPTFSTDGRLTLDIGEMDQAVAVVPQASENRILVVGAVTDSGSSDVAFARFDAVTTSIKVTSSNDLSNGDTTSIDALLLDPGADGISLREAIEAANNQAGRDTITFDAGVTAITLGGTELAITEELVIQGTGVGSLTISGDDASRIFHITAGAGLVEIRDLHLTKGDAGTGSGGAILTDSSLILDGVRVDQSFAAFGGGLSGDFGASETLLVVNSTFDGNDASVSGGGINVGGAGAVVTLSHSTLSNNRSLAASTGAGGGLVVFGGADANIFNTTLSGNQAASGVGGAAQLSSLGNLVIVNSTVVNNTASDAGGLNLGSITAATIDNTILANNTATTTAAADLANTSANLVTSNSIVEFYAGDLGEDVTVLTGDVADLNLGALADNGGPTQTHALLAGSAAIDTGDSNAANAAGLTTDQRGAGYQRVEGASVDMGAFEKEPVVAPTLLSFTRQTPAEEVTSSSTLVFRATFDADVQNVTADDFIVNGTTGMVTDVQAIDAQTYDLTISTGDLGVVSSTVDLDLDTASQDITDLGNVALANVQPAVDETYRIAASVALSGSDLQVTGLSGADDLLITMDGGDVVVTDAVVGEIGRFTPGVGGFDGNLLVDLLGGNDKLTVDSSVFDAGLTVTYDGGADVDSLALTGSATKVEHQFTNENDGSVLLNDAAFVAYLGLEPIDDQINVAGDRVFTFNDDANAIVLRDDTTEGNVANVSFIDSDGSESVTFTTPTGDVIIHTGDGDDQIDIQGLDAGFNVNVIVHGDLGADTLTGPNAATAWTVDGDRSGSFTSAGLPAGVTVSFDAITNLQGGTDDDAFAVDASGQIGQINGGAGAGSDQLLVADDSAGVTSVVLTGPQSGSVSRNGLAPVLFTQIEPNTLTLTGVADVVITLPDGLTAGVILEDADGGSSGQMRLRSAAVGTPEFVAVVFDNPTGSLTIQGGNASETLTIESVDADFDAALTINLNDGAADQIVVAADLSLGSATSTGDLRLTAETISLDDGNIVTDRVIATNRAGGAAGVFVLDGDVLLGENVQVTTGGGMIDLRQATVSASATNVALELDAGLVGGGDVFLADFDNVAGGQLVGSVSVTTGGLLHLAGGVYLQGGFNLTGAAGIVVDASSVIDTDSIDNGGAGDILLGNVGVSASAAGLSLRLDATAQGNFGDVGGDITVGDVANAAGAGEFLGGFTALTEGAAVILAHGDLLVDGGLLELAGLVQLADTDADNAVRLATSGGQVDLSLASLSAGHLGITATIDSSLSGSTGGTIALGEVKGGNGIGGLMMNTGDPGETAAVTLGGDIKLFQSATVAPVFNIANDADVRIDPTLSAVNLDKVITIDLTSGSGPGGQVQWGQSIVTATAAGAELVIMTGATAAGKDGGNVTLGEVGGATPLSSFSIDSRSTTGVDGRITLGGNASTGNIAIAALQADDAITLAGSVLLAADAGSVVAWTTDPSAAAGAGKIALGNAAIAADNLVSLTLDTRSLASSGGAVTIGSVAGPLQQLTVEAGAQRVQIEGAVGSGVNEEIGELIVNAGDFAIITGGSVLVDVVNGSNAAITITTDAVQLDGTLATTGRATIDTLTAGRRIDLGVDVSGQLVLGDAELDRITASVLQIGSSSSGDILLTADVDLDVAQVATLHLQSGGAINNDGLGTTHTLGADSLALTAVDGIGNVNLLQVATGPTTLAAEVLGAGDLVLHETSDVVVGEVDGVVGLSTFDGLITLTADGQITVDRAVTAGNDGGGADHDVTLTATGAALLVNATITADDEILLTAGATATIDADLLASGPRAVINAGGAITFGTTTAVLVDSGLEATAGGSISQTEALTVAGSALFSAAGFDVVLANAANDFLSVGVTAANDATFVDVNQIVLDSISLTDVALDLGDLSVIAGGSITDSAGVVIAVSGLASFDAGGNAITLGDDAGDTVDFGQLAVSGGVVTIAEDSGTELASVAATDLILTSDGDITDVPLAPIAVSGQTTLAAGVNDILLDGQTNDFNLVVIVGASEVSLADANSLTLGDAAIAGDLIVRIDADQATVSDNAVFTFDALATQSFGGSILVSGGGDSDGDRVLVNRSVTAATSFTIQDMAEVVIVGGADLAASAGDVSLATNVGLVTFSGADGATNQITATDAGGVATVRLAQVASTNDITLTILTEAVELSTVATNLQAGELVLEQNGAGQAIDIGAAGTSDFVLTAAELEAITAARLQIGNAATGGQLNLLADVDLTNGGSVAQVVDLRSNADLVDGGPDAQLTVERIAITANTIGGDTLATDDINLVQGGTGPLELAYQATAGVFITTTGDTQLTAVAGLTTHTSGGGLLDTTGALQISVDGDYTDDMTFIASSSLTIDNAAQVTLDKATAGRLTFQAGTDLLFDTGVVVTTDSTLVNPTHTVELIAGGTVTQTNNTAISVTTNTLMVTADNGVGVSALLRFRFAADRLSVDTSANAGNQFLQDTAGDLIVASLTAGAGNIDLLGSGTLRNAVDDNTADIAGGQITLVSTGVIGGPAAGDALDIAAMGAVNVNSGGAEIRLDSLAVLNVGVIDAGAANVFLNVSDGVSNLAILDALGDDNVVDITAGLLTIEAASTVGVSRLNAVNLAVDALAINDGAGPVGPGATGDVFLTNAGSINLEMILVDGANFLLETLLGGDINNDNSDGLVSAAAITLIAAGGIGIFEDRELTTTSTGVLSLTTQGDDGDGDIRLRETNDLAASRLVVVTQTAGAAAQTVRLATDGVFTVDSDLGHLTDNLEITADGVNGGGAGIEQTAPGVLTGDRVALTATNGDIGSMAAPVAVHTDDASGGVLELTADGDIFVTSASDLTVARVATGLGPDMVKILTTSGAELTLTGDAGYVNLADDAIQLGADGLLTLSSNDLTAASLDIDTTGDNVDIDVSLTLSGLLSVDTLDGGFDLAAGEVITTGTAFNVNLGAGSGDINGMLSGAGELNLDGGQLTLHVDNDYAGLTQVNVGQLTLLTSAGLGSTLAGTIVAEGAVLEFAGGLNVLEDITLSGTLLSTGSSNTLSGLLTLASVDGGVVDTTTDLILAGQITGGGGLVKQGVAAATIQGDNDYTGVTDVQLGRLVVQHNNALGATGGANGTVVQDGAVLVVDDTAAALSISETLTLSGTGEAGFDAALVHLGENASVWLGPITLAADAAIESRGVDAGDSLTLSGGLALDEFEVAFQTTTANSLIVVDGVISQGVNPAVGSVLKSGVGVLEYRGAAANTYTGLTQVDAGVLLLNKTAGVDAIAGDLAIAGGALVQLLANEQINNGSNVDVSALGTWDLNDFDETLNELTGAGLVQLGDVSTGNVLTIGGVDADGFTFAGVIAEQGNLVKEGVGQLTLSGVNTFVGAAAITDGSVLLDATGQLTGVTAIQVGDGLGPVMEQLLLGADDRINDAAVVTVASTGQLGLQNYSETIGGLAGAGVVEFDAAPNNVLTIATVTGDNFIFSGVLQGNGDLVKSGDGEQTLAGAVANTRAGNTSVLGGSLILDKTAGVDAIAGGLVTVGDGLTGATLQLNQANQIGDGTVVLLQADGVWDLNDQSEQVAQLTGSGQAMLGAGDPTTTLTLGDANDFTFDGVISEQGDLVKVGAGVMTLTGDHTFVGAADINGGVLLLNGSLAAGATVNVNNSAVLAGVGAANGAVNIAAGGTLAPGDPAVNAGVGQFTINGLLSVADDGIVAIELNGPADHDVIVFTAGVTLDSGALLSLDFVTAPAAGDNYVFLRNDGVLTVSGEFEGFAENTAVLTAGLPARVLYQSGGDGDDGALTFDGGELVVTGTAGDDQYFIYRDGNTLHLVQGGVLVGENVVGGTTIDSRSIFSGHTIVINAGAGNDTTTILLTRDVNGAGAGDENFNNDFTGVIAFNGEADVDRVEIVSTANGTATAGRLTHQFLDSEQGELTFDNDLDGAGAGFLVQYSGTATIDSQHLAADDQPIVFQEVLLSYDSDAFDLITQAIDLTADAVVPALNRATASGGAADFVFASPVVLLSLQAGEGEDLIDVNSLGTGFDASMLIHAGAEAGDEVNLKVDLLLGSASNTGALTVVADTITVDPGVTIDTTAGTAGEVRLTANVGGVIFGDDASITTTGANAQVAITSGVGGVLFGATTSPGVTIDAGASLLSVQATGAVQASQTKFVTTNASDDAVRVLGSSVDLGDVEFGGGLTVTATSGDATLHGDLQKSGSASGFALIQAAGSIHVGPMVSVGVDTPGGASNTLAITLAADTNALGGGAIDLAINAVLDSNGGDILLGGGDAAGSGFAVGQAGQRDAVSLAAGALVLSGGGQITVRGQGFDDVTPLNNDGRGLFTAVGALIDAGAGDVLVVVSGSDLVTADQTTAQIRGDVLTLEAVGGASADIGETGSLVSIAAAEIHGGAQGGLFRVNELDGVTLDGLRVSQIATLGGNAEIRTNDGDLLLENGAITAGTGDIRLETNAAIIDEENDDAAVNLQGADLQLMAQTGVGGLLAADDDLDLSVDSVSATTVTGDIVLTETSGLTITPGGLQVTGAGGAIVVQVLTGPLLVNGQVANAGSGRVDLHTDNALIALAADVTAAGGDVTLTSANVTVAGDRIIRSNGVAAAGEIRLTGLIDAFDSSDATVDTLTILANGAVTDGDVFLEQNVGDANALNGLEISGAAVLVQNVEIRAGSIDLTASDLTTGVTLNGANLRIQNGQAAAETITVTGIVTLTTDVTVTGAQGAGDDISFSSQIHGDVAGEHTLEFAAGLGDLTVGGEIGSLAGAGRLGGLTITSARNVSLQAVNITVGADNHEGLISTSSFFQAGPIDVVGGRVEITAAGVVGGGTPTESIRLATVDSHGGDVTLTAADDVVLDGAIHSTGEGGQLLLQGIDVGTSIGLGDAALGAGAGGGVHLSSASVANLTTSLQGVDAFATVEFGRVGQSGEIEFALGGGGVSLASETIIHAAGGAVIDIDSNLATTRGGATGNALTVLGSAAAEVQLGADLATRDGAVAVTGDATVRVTGDALRTITTNALVGSGAAVELTGSLVGDGVGNGNDSLLIVAGDGDVTLGGNPSAGLEPAADVSPDSIGGAGANQRFGELGIDTTGDVAINATITADAVRKTGAGGSVFFQGAIDLAGQYSSDPQGDALDVTAVAITFADAASVLSSGGGVDLHGVGDLGSVVIGSGDFSLTGAGSAFRIDGGFDQVSLGADISTSSGQIRIEPGAGQAVTLTGDVRLDTVASGGLGADVIVLGEVDADLAANERVLAIDAGGAGNVDLQGDVGAAAAVDSVAISGLNVGVRSLFTQDGNGAGAANGIDINAVGQLTIDNRGGGATFSTVADPGGAASGVHLAAGGGILLDDLTGATAGLFSILTDSTTDGAVAIDSRLASAANEEQSLSIRAGDATATLGGVIGGGSEFGTGRLGSFESLNDTVITAALGGDSVTLSAVGGLTFGNGAGADQLLLGEDVVLAGDTMTFDAVVDSEAAETRSLTVLDRGATRFNGDIGAAASGELGALVTAAGGRTELNLNTLQVRSSDGSDATVFNDQVLVGEDLTIVQLGAANVEFATTLDASEGVNPDLVIDTTGGLTVFQGAVGSDALGALSDDEGFNSITTDGVQISGGSVTTIGDQTYQGAMELQSDLTLNSSGDIRFDSTVDSAPGAFDLVIGAGVDDVTFGAAVGGAGALGSMTQLGGSGLTTFNGVTVEGDVSIATNNITLATGTLLTNTLGGAGVSLEAMNAIVLAAGTSINATAGQILIAANADDAGSQGFTMAADASLTTTNDTAQALAITVGGAGAADIAFLRTGTGAGRTTITADSIRDINDGLAALNVQSAEAVFVAQNGVGDGNALETRVSLLAASNQQSGAIEIDNTSGAVLQIGAPTGAVIEGVTQNAAGAAIAITNNASVTVNSAVQNTSAGATTLATTAGDLTVNALVENSGMTGGDLSLTAAAAIVINESVAGAEVAITGANDAGGDLRLTAGATLSSTGQIMSTGTTGAGGAIVLQAAGDINLTTSTSLAQVVSTGATGGGDIAITATGTGNISTTAQIASLASQNAAGDITLLAGGAIAIQETTGGESEILSRGDSGGVLSLTAQNGAFSSSGQIVSSGDVGAGGDIMIQALSEITIGTAPAGALARVISMGATDAGQITIQTATGGITTTAAIASIAVANNAGDIRLDAPGAIRVNDASTGDEISSLGGGDGGNLQIATGAGLTSSGQITTTGVAGVGGAIDIDAQSGIVIAATGGELASVVSAGGTDSGSIALDTQTGAIDLTAMILSSSNSTATLHQAGAIDLTAAAGAVTFRQSTLVASLANNGLGGDITVNAQGGDFTSAGQLASVGATDGVVASDATHHGGDITLIASGGIALNDSGETLEIQTNAFTDPANGTIYGKIVGRADDNGATGGLVVFGDNVLVSSTTAQISRLRTQAGDATELVVLIFDDPAIDNDGVAELTVIVNDPLGRNYQIIIDWGDVEADVLGNEVVSVFSYSPTANNGHPVSDPVNGTDPTRLGGNDSDRDPADQYDPTTDTAGEYGGGVAHTFYYRYLYGNPNPNSPGAPVPITVRVEFGVAPDATLNPNASGQNDPAVAAGLLLPTLDPEVFLANPADNTIVFMENGVVISTTATASLKPSGLLIAAVVVNPNVVAATLPEEPETPTEVSLIPLAVQVTQESVEFDFFEEEEEEEKFKLFFVTLDVNGDSNAIEIALPVDLLLGDRLAELFKRFPDGEYIISQQSPGAEPLEVFHWRVVQGAIEPAFVRTVEDTPDAGDGNPDEAAPPAAEQAQPAAEAVQPEATDSSRIELPAHWLGPNVFDLDRGLLHGAEAVRPHEVQLAAADDRGAAMDFVEPSTFFLERTEASIHALESELARADAVQTAWAEAAEVSHEMTEATFEADTATEEVAGGRLSRLRNRLGRVSAAGAAALAGAAVTTVGGWESQVEEALDQETRSLKKSARLARRLRR</sequence>
<organism evidence="3 4">
    <name type="scientific">Lignipirellula cremea</name>
    <dbReference type="NCBI Taxonomy" id="2528010"/>
    <lineage>
        <taxon>Bacteria</taxon>
        <taxon>Pseudomonadati</taxon>
        <taxon>Planctomycetota</taxon>
        <taxon>Planctomycetia</taxon>
        <taxon>Pirellulales</taxon>
        <taxon>Pirellulaceae</taxon>
        <taxon>Lignipirellula</taxon>
    </lineage>
</organism>
<keyword evidence="4" id="KW-1185">Reference proteome</keyword>
<dbReference type="NCBIfam" id="NF041518">
    <property type="entry name" value="choice_anch_Q"/>
    <property type="match status" value="1"/>
</dbReference>
<feature type="region of interest" description="Disordered" evidence="2">
    <location>
        <begin position="7087"/>
        <end position="7123"/>
    </location>
</feature>
<dbReference type="RefSeq" id="WP_197443253.1">
    <property type="nucleotide sequence ID" value="NZ_CP036433.1"/>
</dbReference>
<dbReference type="InterPro" id="IPR013425">
    <property type="entry name" value="Autotrns_rpt"/>
</dbReference>
<accession>A0A518DSX3</accession>
<dbReference type="SMART" id="SM00710">
    <property type="entry name" value="PbH1"/>
    <property type="match status" value="8"/>
</dbReference>